<evidence type="ECO:0000259" key="1">
    <source>
        <dbReference type="Pfam" id="PF12680"/>
    </source>
</evidence>
<organism evidence="2 3">
    <name type="scientific">Curvibacter microcysteis</name>
    <dbReference type="NCBI Taxonomy" id="3026419"/>
    <lineage>
        <taxon>Bacteria</taxon>
        <taxon>Pseudomonadati</taxon>
        <taxon>Pseudomonadota</taxon>
        <taxon>Betaproteobacteria</taxon>
        <taxon>Burkholderiales</taxon>
        <taxon>Comamonadaceae</taxon>
        <taxon>Curvibacter</taxon>
    </lineage>
</organism>
<evidence type="ECO:0000313" key="3">
    <source>
        <dbReference type="Proteomes" id="UP001528672"/>
    </source>
</evidence>
<feature type="domain" description="SnoaL-like" evidence="1">
    <location>
        <begin position="10"/>
        <end position="116"/>
    </location>
</feature>
<dbReference type="SUPFAM" id="SSF54427">
    <property type="entry name" value="NTF2-like"/>
    <property type="match status" value="1"/>
</dbReference>
<dbReference type="EMBL" id="JAQSIO010000001">
    <property type="protein sequence ID" value="MDD0813635.1"/>
    <property type="molecule type" value="Genomic_DNA"/>
</dbReference>
<dbReference type="RefSeq" id="WP_273925154.1">
    <property type="nucleotide sequence ID" value="NZ_JAQSIN010000010.1"/>
</dbReference>
<dbReference type="InterPro" id="IPR037401">
    <property type="entry name" value="SnoaL-like"/>
</dbReference>
<dbReference type="Proteomes" id="UP001528672">
    <property type="component" value="Unassembled WGS sequence"/>
</dbReference>
<dbReference type="Gene3D" id="3.10.450.50">
    <property type="match status" value="1"/>
</dbReference>
<protein>
    <submittedName>
        <fullName evidence="2">Nuclear transport factor 2 family protein</fullName>
    </submittedName>
</protein>
<name>A0ABT5MAL7_9BURK</name>
<keyword evidence="3" id="KW-1185">Reference proteome</keyword>
<gene>
    <name evidence="2" type="ORF">PSQ39_03245</name>
</gene>
<dbReference type="InterPro" id="IPR032710">
    <property type="entry name" value="NTF2-like_dom_sf"/>
</dbReference>
<proteinExistence type="predicted"/>
<reference evidence="2 3" key="1">
    <citation type="submission" date="2023-02" db="EMBL/GenBank/DDBJ databases">
        <title>Bacterial whole genome sequence for Curvibacter sp. HBC28.</title>
        <authorList>
            <person name="Le V."/>
            <person name="Ko S.-R."/>
            <person name="Ahn C.-Y."/>
            <person name="Oh H.-M."/>
        </authorList>
    </citation>
    <scope>NUCLEOTIDE SEQUENCE [LARGE SCALE GENOMIC DNA]</scope>
    <source>
        <strain evidence="2 3">HBC28</strain>
    </source>
</reference>
<sequence>MPQRPSDTLQRFYTAFSQLDHATMAECYAADAQFDDEAFSLRGRDEVAGMWRMLCSATRKSGAANWKLEFRDLQAEGSQGRAHWEAHYTFSATGRRVHNIIDAEFTFNEAGLILRHRDRFSFWRWSRQALGLPGLLLGWSPSLKRKVRSTAAGNLRKFLALPPA</sequence>
<comment type="caution">
    <text evidence="2">The sequence shown here is derived from an EMBL/GenBank/DDBJ whole genome shotgun (WGS) entry which is preliminary data.</text>
</comment>
<dbReference type="Pfam" id="PF12680">
    <property type="entry name" value="SnoaL_2"/>
    <property type="match status" value="1"/>
</dbReference>
<accession>A0ABT5MAL7</accession>
<evidence type="ECO:0000313" key="2">
    <source>
        <dbReference type="EMBL" id="MDD0813635.1"/>
    </source>
</evidence>